<dbReference type="Proteomes" id="UP000001861">
    <property type="component" value="Unassembled WGS sequence"/>
</dbReference>
<evidence type="ECO:0000259" key="6">
    <source>
        <dbReference type="PROSITE" id="PS50016"/>
    </source>
</evidence>
<feature type="compositionally biased region" description="Low complexity" evidence="5">
    <location>
        <begin position="36"/>
        <end position="50"/>
    </location>
</feature>
<feature type="compositionally biased region" description="Polar residues" evidence="5">
    <location>
        <begin position="62"/>
        <end position="74"/>
    </location>
</feature>
<dbReference type="SUPFAM" id="SSF57903">
    <property type="entry name" value="FYVE/PHD zinc finger"/>
    <property type="match status" value="1"/>
</dbReference>
<reference evidence="7 8" key="1">
    <citation type="journal article" date="2010" name="Proc. Natl. Acad. Sci. U.S.A.">
        <title>Insights into evolution of multicellular fungi from the assembled chromosomes of the mushroom Coprinopsis cinerea (Coprinus cinereus).</title>
        <authorList>
            <person name="Stajich J.E."/>
            <person name="Wilke S.K."/>
            <person name="Ahren D."/>
            <person name="Au C.H."/>
            <person name="Birren B.W."/>
            <person name="Borodovsky M."/>
            <person name="Burns C."/>
            <person name="Canback B."/>
            <person name="Casselton L.A."/>
            <person name="Cheng C.K."/>
            <person name="Deng J."/>
            <person name="Dietrich F.S."/>
            <person name="Fargo D.C."/>
            <person name="Farman M.L."/>
            <person name="Gathman A.C."/>
            <person name="Goldberg J."/>
            <person name="Guigo R."/>
            <person name="Hoegger P.J."/>
            <person name="Hooker J.B."/>
            <person name="Huggins A."/>
            <person name="James T.Y."/>
            <person name="Kamada T."/>
            <person name="Kilaru S."/>
            <person name="Kodira C."/>
            <person name="Kues U."/>
            <person name="Kupfer D."/>
            <person name="Kwan H.S."/>
            <person name="Lomsadze A."/>
            <person name="Li W."/>
            <person name="Lilly W.W."/>
            <person name="Ma L.J."/>
            <person name="Mackey A.J."/>
            <person name="Manning G."/>
            <person name="Martin F."/>
            <person name="Muraguchi H."/>
            <person name="Natvig D.O."/>
            <person name="Palmerini H."/>
            <person name="Ramesh M.A."/>
            <person name="Rehmeyer C.J."/>
            <person name="Roe B.A."/>
            <person name="Shenoy N."/>
            <person name="Stanke M."/>
            <person name="Ter-Hovhannisyan V."/>
            <person name="Tunlid A."/>
            <person name="Velagapudi R."/>
            <person name="Vision T.J."/>
            <person name="Zeng Q."/>
            <person name="Zolan M.E."/>
            <person name="Pukkila P.J."/>
        </authorList>
    </citation>
    <scope>NUCLEOTIDE SEQUENCE [LARGE SCALE GENOMIC DNA]</scope>
    <source>
        <strain evidence="8">Okayama-7 / 130 / ATCC MYA-4618 / FGSC 9003</strain>
    </source>
</reference>
<dbReference type="HOGENOM" id="CLU_013082_0_0_1"/>
<feature type="compositionally biased region" description="Basic residues" evidence="5">
    <location>
        <begin position="471"/>
        <end position="481"/>
    </location>
</feature>
<keyword evidence="2 4" id="KW-0863">Zinc-finger</keyword>
<dbReference type="InterPro" id="IPR019786">
    <property type="entry name" value="Zinc_finger_PHD-type_CS"/>
</dbReference>
<evidence type="ECO:0000256" key="1">
    <source>
        <dbReference type="ARBA" id="ARBA00022723"/>
    </source>
</evidence>
<accession>A8N115</accession>
<evidence type="ECO:0000256" key="4">
    <source>
        <dbReference type="PROSITE-ProRule" id="PRU00146"/>
    </source>
</evidence>
<feature type="compositionally biased region" description="Polar residues" evidence="5">
    <location>
        <begin position="147"/>
        <end position="190"/>
    </location>
</feature>
<dbReference type="InterPro" id="IPR019787">
    <property type="entry name" value="Znf_PHD-finger"/>
</dbReference>
<evidence type="ECO:0000256" key="5">
    <source>
        <dbReference type="SAM" id="MobiDB-lite"/>
    </source>
</evidence>
<dbReference type="GeneID" id="6004998"/>
<dbReference type="STRING" id="240176.A8N115"/>
<dbReference type="RefSeq" id="XP_001828564.2">
    <property type="nucleotide sequence ID" value="XM_001828512.2"/>
</dbReference>
<name>A8N115_COPC7</name>
<feature type="compositionally biased region" description="Pro residues" evidence="5">
    <location>
        <begin position="244"/>
        <end position="258"/>
    </location>
</feature>
<dbReference type="AlphaFoldDB" id="A8N115"/>
<dbReference type="PROSITE" id="PS50016">
    <property type="entry name" value="ZF_PHD_2"/>
    <property type="match status" value="1"/>
</dbReference>
<dbReference type="OrthoDB" id="436852at2759"/>
<dbReference type="GO" id="GO:0008270">
    <property type="term" value="F:zinc ion binding"/>
    <property type="evidence" value="ECO:0007669"/>
    <property type="project" value="UniProtKB-KW"/>
</dbReference>
<evidence type="ECO:0000256" key="2">
    <source>
        <dbReference type="ARBA" id="ARBA00022771"/>
    </source>
</evidence>
<feature type="region of interest" description="Disordered" evidence="5">
    <location>
        <begin position="737"/>
        <end position="850"/>
    </location>
</feature>
<dbReference type="InterPro" id="IPR011011">
    <property type="entry name" value="Znf_FYVE_PHD"/>
</dbReference>
<comment type="caution">
    <text evidence="7">The sequence shown here is derived from an EMBL/GenBank/DDBJ whole genome shotgun (WGS) entry which is preliminary data.</text>
</comment>
<feature type="compositionally biased region" description="Polar residues" evidence="5">
    <location>
        <begin position="84"/>
        <end position="103"/>
    </location>
</feature>
<feature type="region of interest" description="Disordered" evidence="5">
    <location>
        <begin position="542"/>
        <end position="569"/>
    </location>
</feature>
<feature type="domain" description="PHD-type" evidence="6">
    <location>
        <begin position="651"/>
        <end position="703"/>
    </location>
</feature>
<feature type="region of interest" description="Disordered" evidence="5">
    <location>
        <begin position="452"/>
        <end position="514"/>
    </location>
</feature>
<dbReference type="Pfam" id="PF00628">
    <property type="entry name" value="PHD"/>
    <property type="match status" value="1"/>
</dbReference>
<dbReference type="eggNOG" id="KOG1973">
    <property type="taxonomic scope" value="Eukaryota"/>
</dbReference>
<dbReference type="InParanoid" id="A8N115"/>
<keyword evidence="1" id="KW-0479">Metal-binding</keyword>
<dbReference type="KEGG" id="cci:CC1G_11216"/>
<gene>
    <name evidence="7" type="ORF">CC1G_11216</name>
</gene>
<evidence type="ECO:0000256" key="3">
    <source>
        <dbReference type="ARBA" id="ARBA00022833"/>
    </source>
</evidence>
<dbReference type="InterPro" id="IPR001965">
    <property type="entry name" value="Znf_PHD"/>
</dbReference>
<proteinExistence type="predicted"/>
<sequence length="850" mass="95271">MPALDFAQCPSRGNKRLKIVVGQRRGENAPGISLDQRSQTPPNQSQQSTRVDTLAEREARGSSWNQQTEPGSSSQKRHEGLLPSFSTKQYSQLPTPQSPSDSSRFAAGVGLSPESPIPLSQASYSAPGSFPQRILYRNLPEEAVTHPNPSQHILTPASSPFVSRTSSNRNDNPATPTHQTSRFTNTSQPTAPMPQFPVDSCVITNPVTPRNHGQPTASSSSDAEQPVTASTLSSPFMAKASVPGPSPRLHPVSSPAPPRTDSQPLAPCQDSSIPSNNPFGPSRPPGGEMERIRQAIREDQLSHIREAESRRPEYLKRAKRSFDEADPDAMDEDQRQSAPVGIMESPQKGRRLKLFQETSEESFEESLMAGGYGRYRTAEWVRQPQPISLHLAALPGTPNVVSQLEEVEEKKPPTEKELKKLRRLEAFRSSRSEGRHKAKLYPVELEGKGRVLLDIPNEMPQAPGEVEGSPSKKRTPRRKKKGNDPPPNDKKSLVDVAANLVAEDSIDKPNWTDGEFPWRLRYEEREQLAKAEEEERLKWIERFLDRDSDDEEPEGPPTSNDSEGEEALPPERWGAVYEHEQPPPVRPGRGKMVPLLAHPEDPRKNFRFKRSAFPSDPGDAKAALLAKRSVRALSYRQQRRERELHDDDSDAELCICHGYDDGRELVQCDDCQTWYHLECIGIRHISELGREEDPWFCRHCMTRSHSPSSEPSYDIPMPFFQPSIQDSPNWLRIPKTPTRPGRSGIPDLDYYTSSSSPWPDLRNPPSTPQGHEHHVRVQPGSSTYGTYDASRPTWEESPFDPTSTPSRGIRFHAPFATPKSQMWPRSSYNFQTPLRNQHRTSDRNSFGGPG</sequence>
<dbReference type="SMART" id="SM00249">
    <property type="entry name" value="PHD"/>
    <property type="match status" value="1"/>
</dbReference>
<keyword evidence="3" id="KW-0862">Zinc</keyword>
<feature type="region of interest" description="Disordered" evidence="5">
    <location>
        <begin position="144"/>
        <end position="288"/>
    </location>
</feature>
<dbReference type="EMBL" id="AACS02000001">
    <property type="protein sequence ID" value="EAU93234.2"/>
    <property type="molecule type" value="Genomic_DNA"/>
</dbReference>
<dbReference type="Gene3D" id="3.30.40.10">
    <property type="entry name" value="Zinc/RING finger domain, C3HC4 (zinc finger)"/>
    <property type="match status" value="1"/>
</dbReference>
<feature type="compositionally biased region" description="Polar residues" evidence="5">
    <location>
        <begin position="269"/>
        <end position="279"/>
    </location>
</feature>
<feature type="compositionally biased region" description="Polar residues" evidence="5">
    <location>
        <begin position="202"/>
        <end position="234"/>
    </location>
</feature>
<dbReference type="InterPro" id="IPR013083">
    <property type="entry name" value="Znf_RING/FYVE/PHD"/>
</dbReference>
<protein>
    <recommendedName>
        <fullName evidence="6">PHD-type domain-containing protein</fullName>
    </recommendedName>
</protein>
<dbReference type="VEuPathDB" id="FungiDB:CC1G_11216"/>
<evidence type="ECO:0000313" key="7">
    <source>
        <dbReference type="EMBL" id="EAU93234.2"/>
    </source>
</evidence>
<dbReference type="CDD" id="cd15522">
    <property type="entry name" value="PHD_TAF3"/>
    <property type="match status" value="1"/>
</dbReference>
<feature type="region of interest" description="Disordered" evidence="5">
    <location>
        <begin position="17"/>
        <end position="109"/>
    </location>
</feature>
<organism evidence="7 8">
    <name type="scientific">Coprinopsis cinerea (strain Okayama-7 / 130 / ATCC MYA-4618 / FGSC 9003)</name>
    <name type="common">Inky cap fungus</name>
    <name type="synonym">Hormographiella aspergillata</name>
    <dbReference type="NCBI Taxonomy" id="240176"/>
    <lineage>
        <taxon>Eukaryota</taxon>
        <taxon>Fungi</taxon>
        <taxon>Dikarya</taxon>
        <taxon>Basidiomycota</taxon>
        <taxon>Agaricomycotina</taxon>
        <taxon>Agaricomycetes</taxon>
        <taxon>Agaricomycetidae</taxon>
        <taxon>Agaricales</taxon>
        <taxon>Agaricineae</taxon>
        <taxon>Psathyrellaceae</taxon>
        <taxon>Coprinopsis</taxon>
    </lineage>
</organism>
<keyword evidence="8" id="KW-1185">Reference proteome</keyword>
<dbReference type="OMA" id="PWRLRTE"/>
<evidence type="ECO:0000313" key="8">
    <source>
        <dbReference type="Proteomes" id="UP000001861"/>
    </source>
</evidence>
<dbReference type="PROSITE" id="PS01359">
    <property type="entry name" value="ZF_PHD_1"/>
    <property type="match status" value="1"/>
</dbReference>
<feature type="compositionally biased region" description="Polar residues" evidence="5">
    <location>
        <begin position="818"/>
        <end position="835"/>
    </location>
</feature>